<feature type="region of interest" description="Disordered" evidence="1">
    <location>
        <begin position="57"/>
        <end position="80"/>
    </location>
</feature>
<dbReference type="Proteomes" id="UP000002497">
    <property type="component" value="Unassembled WGS sequence"/>
</dbReference>
<sequence>MVERRGPTLKENNGMTPVPGDPSIGRKVEENIYVLLQGKGSRVKGMDTRFWSREKRTLGSGTTRPPVCVFKDLGHRDNGS</sequence>
<name>E9D4F9_COCPS</name>
<protein>
    <submittedName>
        <fullName evidence="2">Predicted protein</fullName>
    </submittedName>
</protein>
<accession>E9D4F9</accession>
<reference evidence="3" key="2">
    <citation type="submission" date="2010-03" db="EMBL/GenBank/DDBJ databases">
        <title>The genome sequence of Coccidioides posadasii strain Silveira.</title>
        <authorList>
            <consortium name="The Broad Institute Genome Sequencing Center for Infectious Disease"/>
            <person name="Neafsey D."/>
            <person name="Orbach M."/>
            <person name="Henn M.R."/>
            <person name="Cole G.T."/>
            <person name="Galgiani J."/>
            <person name="Gardner M.J."/>
            <person name="Kirkland T.N."/>
            <person name="Taylor J.W."/>
            <person name="Young S.K."/>
            <person name="Zeng Q."/>
            <person name="Koehrsen M."/>
            <person name="Alvarado L."/>
            <person name="Berlin A."/>
            <person name="Borenstein D."/>
            <person name="Chapman S.B."/>
            <person name="Chen Z."/>
            <person name="Engels R."/>
            <person name="Freedman E."/>
            <person name="Gellesch M."/>
            <person name="Goldberg J."/>
            <person name="Griggs A."/>
            <person name="Gujja S."/>
            <person name="Heilman E."/>
            <person name="Heiman D."/>
            <person name="Howarth C."/>
            <person name="Jen D."/>
            <person name="Larson L."/>
            <person name="Mehta T."/>
            <person name="Neiman D."/>
            <person name="Park D."/>
            <person name="Pearson M."/>
            <person name="Richards J."/>
            <person name="Roberts A."/>
            <person name="Saif S."/>
            <person name="Shea T."/>
            <person name="Shenoy N."/>
            <person name="Sisk P."/>
            <person name="Stolte C."/>
            <person name="Sykes S."/>
            <person name="Walk T."/>
            <person name="White J."/>
            <person name="Yandava C."/>
            <person name="Haas B."/>
            <person name="Nusbaum C."/>
            <person name="Birren B."/>
        </authorList>
    </citation>
    <scope>NUCLEOTIDE SEQUENCE [LARGE SCALE GENOMIC DNA]</scope>
    <source>
        <strain evidence="3">RMSCC 757 / Silveira</strain>
    </source>
</reference>
<evidence type="ECO:0000256" key="1">
    <source>
        <dbReference type="SAM" id="MobiDB-lite"/>
    </source>
</evidence>
<evidence type="ECO:0000313" key="2">
    <source>
        <dbReference type="EMBL" id="EFW18952.1"/>
    </source>
</evidence>
<organism evidence="3">
    <name type="scientific">Coccidioides posadasii (strain RMSCC 757 / Silveira)</name>
    <name type="common">Valley fever fungus</name>
    <dbReference type="NCBI Taxonomy" id="443226"/>
    <lineage>
        <taxon>Eukaryota</taxon>
        <taxon>Fungi</taxon>
        <taxon>Dikarya</taxon>
        <taxon>Ascomycota</taxon>
        <taxon>Pezizomycotina</taxon>
        <taxon>Eurotiomycetes</taxon>
        <taxon>Eurotiomycetidae</taxon>
        <taxon>Onygenales</taxon>
        <taxon>Onygenaceae</taxon>
        <taxon>Coccidioides</taxon>
    </lineage>
</organism>
<keyword evidence="3" id="KW-1185">Reference proteome</keyword>
<dbReference type="HOGENOM" id="CLU_2589581_0_0_1"/>
<proteinExistence type="predicted"/>
<dbReference type="VEuPathDB" id="FungiDB:CPSG_04498"/>
<reference evidence="3" key="1">
    <citation type="journal article" date="2010" name="Genome Res.">
        <title>Population genomic sequencing of Coccidioides fungi reveals recent hybridization and transposon control.</title>
        <authorList>
            <person name="Neafsey D.E."/>
            <person name="Barker B.M."/>
            <person name="Sharpton T.J."/>
            <person name="Stajich J.E."/>
            <person name="Park D.J."/>
            <person name="Whiston E."/>
            <person name="Hung C.-Y."/>
            <person name="McMahan C."/>
            <person name="White J."/>
            <person name="Sykes S."/>
            <person name="Heiman D."/>
            <person name="Young S."/>
            <person name="Zeng Q."/>
            <person name="Abouelleil A."/>
            <person name="Aftuck L."/>
            <person name="Bessette D."/>
            <person name="Brown A."/>
            <person name="FitzGerald M."/>
            <person name="Lui A."/>
            <person name="Macdonald J.P."/>
            <person name="Priest M."/>
            <person name="Orbach M.J."/>
            <person name="Galgiani J.N."/>
            <person name="Kirkland T.N."/>
            <person name="Cole G.T."/>
            <person name="Birren B.W."/>
            <person name="Henn M.R."/>
            <person name="Taylor J.W."/>
            <person name="Rounsley S.D."/>
        </authorList>
    </citation>
    <scope>NUCLEOTIDE SEQUENCE [LARGE SCALE GENOMIC DNA]</scope>
    <source>
        <strain evidence="3">RMSCC 757 / Silveira</strain>
    </source>
</reference>
<gene>
    <name evidence="2" type="ORF">CPSG_04498</name>
</gene>
<feature type="region of interest" description="Disordered" evidence="1">
    <location>
        <begin position="1"/>
        <end position="24"/>
    </location>
</feature>
<evidence type="ECO:0000313" key="3">
    <source>
        <dbReference type="Proteomes" id="UP000002497"/>
    </source>
</evidence>
<dbReference type="AlphaFoldDB" id="E9D4F9"/>
<dbReference type="EMBL" id="GL636491">
    <property type="protein sequence ID" value="EFW18952.1"/>
    <property type="molecule type" value="Genomic_DNA"/>
</dbReference>